<evidence type="ECO:0000313" key="3">
    <source>
        <dbReference type="Proteomes" id="UP001156641"/>
    </source>
</evidence>
<keyword evidence="1" id="KW-0029">Amino-acid transport</keyword>
<proteinExistence type="predicted"/>
<keyword evidence="3" id="KW-1185">Reference proteome</keyword>
<dbReference type="Proteomes" id="UP001156641">
    <property type="component" value="Unassembled WGS sequence"/>
</dbReference>
<protein>
    <recommendedName>
        <fullName evidence="4">Penicillin-binding protein activator</fullName>
    </recommendedName>
</protein>
<dbReference type="InterPro" id="IPR028082">
    <property type="entry name" value="Peripla_BP_I"/>
</dbReference>
<dbReference type="Gene3D" id="3.40.50.2300">
    <property type="match status" value="2"/>
</dbReference>
<reference evidence="3" key="1">
    <citation type="journal article" date="2019" name="Int. J. Syst. Evol. Microbiol.">
        <title>The Global Catalogue of Microorganisms (GCM) 10K type strain sequencing project: providing services to taxonomists for standard genome sequencing and annotation.</title>
        <authorList>
            <consortium name="The Broad Institute Genomics Platform"/>
            <consortium name="The Broad Institute Genome Sequencing Center for Infectious Disease"/>
            <person name="Wu L."/>
            <person name="Ma J."/>
        </authorList>
    </citation>
    <scope>NUCLEOTIDE SEQUENCE [LARGE SCALE GENOMIC DNA]</scope>
    <source>
        <strain evidence="3">NBRC 112502</strain>
    </source>
</reference>
<accession>A0ABQ6A4Y5</accession>
<evidence type="ECO:0000256" key="1">
    <source>
        <dbReference type="ARBA" id="ARBA00022970"/>
    </source>
</evidence>
<dbReference type="EMBL" id="BSOS01000017">
    <property type="protein sequence ID" value="GLR66357.1"/>
    <property type="molecule type" value="Genomic_DNA"/>
</dbReference>
<dbReference type="CDD" id="cd06339">
    <property type="entry name" value="PBP1_YraM_LppC_lipoprotein-like"/>
    <property type="match status" value="1"/>
</dbReference>
<gene>
    <name evidence="2" type="ORF">GCM10010909_10370</name>
</gene>
<dbReference type="PANTHER" id="PTHR30483:SF6">
    <property type="entry name" value="PERIPLASMIC BINDING PROTEIN OF ABC TRANSPORTER FOR NATURAL AMINO ACIDS"/>
    <property type="match status" value="1"/>
</dbReference>
<name>A0ABQ6A4Y5_9PROT</name>
<dbReference type="SUPFAM" id="SSF53822">
    <property type="entry name" value="Periplasmic binding protein-like I"/>
    <property type="match status" value="1"/>
</dbReference>
<comment type="caution">
    <text evidence="2">The sequence shown here is derived from an EMBL/GenBank/DDBJ whole genome shotgun (WGS) entry which is preliminary data.</text>
</comment>
<dbReference type="PANTHER" id="PTHR30483">
    <property type="entry name" value="LEUCINE-SPECIFIC-BINDING PROTEIN"/>
    <property type="match status" value="1"/>
</dbReference>
<sequence length="371" mass="37523">MLLLLPLSGPLAPVGQVMENAAKLALPAGASPGLDIRDTAGTPEGAMAAAQAGIAAGDGIILGPLTAVEARVVAPLAQNAGVNMLTFSNDATLAQPGVWPLGITPAQQVQRVLQAAADAGRTQLAALLPDTDFGHSLAGALTAGTNALSEPAPQITFYPPDFNGLNQAVNQMSDFADRGQGLEDQIKAAQDLGTPAGREKAHQLQHQQIPPPSFNALFIGATDGNTLAELANFLPYYDVSPPQVQYLGPGIWSTIAPQMAHQSVFRGALYAAPDPAAAAVFDAKYQAAYGSAPPAIADVAFDAAALAKMAAASGGYTSTVLTAPGGFTGTDGVLVLQPSGQVLRGLAVFQIAPGAPVITSAAPTQLSQPGN</sequence>
<keyword evidence="1" id="KW-0813">Transport</keyword>
<organism evidence="2 3">
    <name type="scientific">Acidocella aquatica</name>
    <dbReference type="NCBI Taxonomy" id="1922313"/>
    <lineage>
        <taxon>Bacteria</taxon>
        <taxon>Pseudomonadati</taxon>
        <taxon>Pseudomonadota</taxon>
        <taxon>Alphaproteobacteria</taxon>
        <taxon>Acetobacterales</taxon>
        <taxon>Acidocellaceae</taxon>
        <taxon>Acidocella</taxon>
    </lineage>
</organism>
<evidence type="ECO:0000313" key="2">
    <source>
        <dbReference type="EMBL" id="GLR66357.1"/>
    </source>
</evidence>
<evidence type="ECO:0008006" key="4">
    <source>
        <dbReference type="Google" id="ProtNLM"/>
    </source>
</evidence>
<dbReference type="InterPro" id="IPR051010">
    <property type="entry name" value="BCAA_transport"/>
</dbReference>